<dbReference type="Gene3D" id="3.30.710.10">
    <property type="entry name" value="Potassium Channel Kv1.1, Chain A"/>
    <property type="match status" value="1"/>
</dbReference>
<dbReference type="PANTHER" id="PTHR22743:SF165">
    <property type="entry name" value="BTB AND MATH DOMAIN CONTAINING-RELATED"/>
    <property type="match status" value="1"/>
</dbReference>
<dbReference type="CDD" id="cd18186">
    <property type="entry name" value="BTB_POZ_ZBTB_KLHL-like"/>
    <property type="match status" value="1"/>
</dbReference>
<dbReference type="Proteomes" id="UP000483820">
    <property type="component" value="Chromosome II"/>
</dbReference>
<dbReference type="SMART" id="SM00225">
    <property type="entry name" value="BTB"/>
    <property type="match status" value="1"/>
</dbReference>
<reference evidence="2 3" key="1">
    <citation type="submission" date="2019-12" db="EMBL/GenBank/DDBJ databases">
        <title>Chromosome-level assembly of the Caenorhabditis remanei genome.</title>
        <authorList>
            <person name="Teterina A.A."/>
            <person name="Willis J.H."/>
            <person name="Phillips P.C."/>
        </authorList>
    </citation>
    <scope>NUCLEOTIDE SEQUENCE [LARGE SCALE GENOMIC DNA]</scope>
    <source>
        <strain evidence="2 3">PX506</strain>
        <tissue evidence="2">Whole organism</tissue>
    </source>
</reference>
<dbReference type="Pfam" id="PF00651">
    <property type="entry name" value="BTB"/>
    <property type="match status" value="1"/>
</dbReference>
<comment type="caution">
    <text evidence="2">The sequence shown here is derived from an EMBL/GenBank/DDBJ whole genome shotgun (WGS) entry which is preliminary data.</text>
</comment>
<dbReference type="AlphaFoldDB" id="A0A6A5HJ35"/>
<accession>A0A6A5HJ35</accession>
<dbReference type="InterPro" id="IPR052664">
    <property type="entry name" value="BTB-MATH_domain_protein"/>
</dbReference>
<evidence type="ECO:0000259" key="1">
    <source>
        <dbReference type="PROSITE" id="PS50097"/>
    </source>
</evidence>
<sequence length="306" mass="35667">MSASRKEFVLKHVFKDVRNLKENEYQCGPTEEHFNVPWRIGVTRRKGSLAYYLYCHYPKTTEWSITIEREARLISVGGKIKKRNSESTFISNSEYNSRGWGSFIEWNNMEKDYMTDGNITIEEYIKIKKMTGIAKKKLRNFDSKMNIFSDVILTVEDEKFYVSKLFLATQSAYFEDLLSKKHEKSEKPKYKLDGCKSEDFQYFLELIYGESPIDDETVDGIIHLADKYQVPTAMRKCEEFLINNSEKSLKEKLQMAKTYKLENLKDRALSEIKNVADIRSVVSYDVSEMDPSVVAALLQKALSYLP</sequence>
<dbReference type="InterPro" id="IPR011333">
    <property type="entry name" value="SKP1/BTB/POZ_sf"/>
</dbReference>
<feature type="domain" description="BTB" evidence="1">
    <location>
        <begin position="149"/>
        <end position="208"/>
    </location>
</feature>
<dbReference type="CDD" id="cd00121">
    <property type="entry name" value="MATH"/>
    <property type="match status" value="1"/>
</dbReference>
<gene>
    <name evidence="2" type="ORF">GCK72_007454</name>
</gene>
<name>A0A6A5HJ35_CAERE</name>
<dbReference type="InterPro" id="IPR008974">
    <property type="entry name" value="TRAF-like"/>
</dbReference>
<dbReference type="PANTHER" id="PTHR22743">
    <property type="entry name" value="MEPRIN/TRAF-LIKE MATH FAMILY-C.ELEGANS"/>
    <property type="match status" value="1"/>
</dbReference>
<dbReference type="RefSeq" id="XP_053590409.1">
    <property type="nucleotide sequence ID" value="XM_053726215.1"/>
</dbReference>
<dbReference type="Gene3D" id="2.60.210.10">
    <property type="entry name" value="Apoptosis, Tumor Necrosis Factor Receptor Associated Protein 2, Chain A"/>
    <property type="match status" value="1"/>
</dbReference>
<dbReference type="EMBL" id="WUAV01000002">
    <property type="protein sequence ID" value="KAF1767495.1"/>
    <property type="molecule type" value="Genomic_DNA"/>
</dbReference>
<proteinExistence type="predicted"/>
<dbReference type="InterPro" id="IPR002083">
    <property type="entry name" value="MATH/TRAF_dom"/>
</dbReference>
<evidence type="ECO:0000313" key="3">
    <source>
        <dbReference type="Proteomes" id="UP000483820"/>
    </source>
</evidence>
<dbReference type="SMART" id="SM00061">
    <property type="entry name" value="MATH"/>
    <property type="match status" value="1"/>
</dbReference>
<dbReference type="PROSITE" id="PS50097">
    <property type="entry name" value="BTB"/>
    <property type="match status" value="1"/>
</dbReference>
<dbReference type="GeneID" id="78774408"/>
<dbReference type="KEGG" id="crq:GCK72_007454"/>
<dbReference type="CTD" id="78774408"/>
<dbReference type="SUPFAM" id="SSF49599">
    <property type="entry name" value="TRAF domain-like"/>
    <property type="match status" value="1"/>
</dbReference>
<dbReference type="InterPro" id="IPR000210">
    <property type="entry name" value="BTB/POZ_dom"/>
</dbReference>
<dbReference type="SUPFAM" id="SSF54695">
    <property type="entry name" value="POZ domain"/>
    <property type="match status" value="1"/>
</dbReference>
<organism evidence="2 3">
    <name type="scientific">Caenorhabditis remanei</name>
    <name type="common">Caenorhabditis vulgaris</name>
    <dbReference type="NCBI Taxonomy" id="31234"/>
    <lineage>
        <taxon>Eukaryota</taxon>
        <taxon>Metazoa</taxon>
        <taxon>Ecdysozoa</taxon>
        <taxon>Nematoda</taxon>
        <taxon>Chromadorea</taxon>
        <taxon>Rhabditida</taxon>
        <taxon>Rhabditina</taxon>
        <taxon>Rhabditomorpha</taxon>
        <taxon>Rhabditoidea</taxon>
        <taxon>Rhabditidae</taxon>
        <taxon>Peloderinae</taxon>
        <taxon>Caenorhabditis</taxon>
    </lineage>
</organism>
<protein>
    <recommendedName>
        <fullName evidence="1">BTB domain-containing protein</fullName>
    </recommendedName>
</protein>
<evidence type="ECO:0000313" key="2">
    <source>
        <dbReference type="EMBL" id="KAF1767495.1"/>
    </source>
</evidence>
<dbReference type="Pfam" id="PF00917">
    <property type="entry name" value="MATH"/>
    <property type="match status" value="1"/>
</dbReference>